<reference evidence="4 5" key="1">
    <citation type="submission" date="2021-12" db="EMBL/GenBank/DDBJ databases">
        <title>Genome seq of P8.</title>
        <authorList>
            <person name="Seo T."/>
        </authorList>
    </citation>
    <scope>NUCLEOTIDE SEQUENCE [LARGE SCALE GENOMIC DNA]</scope>
    <source>
        <strain evidence="4 5">P8</strain>
    </source>
</reference>
<dbReference type="SUPFAM" id="SSF48452">
    <property type="entry name" value="TPR-like"/>
    <property type="match status" value="1"/>
</dbReference>
<dbReference type="Pfam" id="PF07719">
    <property type="entry name" value="TPR_2"/>
    <property type="match status" value="1"/>
</dbReference>
<proteinExistence type="predicted"/>
<accession>A0ABS8XQC5</accession>
<keyword evidence="5" id="KW-1185">Reference proteome</keyword>
<dbReference type="InterPro" id="IPR013105">
    <property type="entry name" value="TPR_2"/>
</dbReference>
<dbReference type="Proteomes" id="UP001200741">
    <property type="component" value="Unassembled WGS sequence"/>
</dbReference>
<evidence type="ECO:0000256" key="1">
    <source>
        <dbReference type="ARBA" id="ARBA00022737"/>
    </source>
</evidence>
<dbReference type="Pfam" id="PF13432">
    <property type="entry name" value="TPR_16"/>
    <property type="match status" value="1"/>
</dbReference>
<dbReference type="PROSITE" id="PS50005">
    <property type="entry name" value="TPR"/>
    <property type="match status" value="1"/>
</dbReference>
<dbReference type="InterPro" id="IPR011990">
    <property type="entry name" value="TPR-like_helical_dom_sf"/>
</dbReference>
<keyword evidence="2 3" id="KW-0802">TPR repeat</keyword>
<feature type="repeat" description="TPR" evidence="3">
    <location>
        <begin position="132"/>
        <end position="165"/>
    </location>
</feature>
<name>A0ABS8XQC5_9BURK</name>
<dbReference type="PROSITE" id="PS51257">
    <property type="entry name" value="PROKAR_LIPOPROTEIN"/>
    <property type="match status" value="1"/>
</dbReference>
<dbReference type="EMBL" id="JAJTWU010000001">
    <property type="protein sequence ID" value="MCE4552928.1"/>
    <property type="molecule type" value="Genomic_DNA"/>
</dbReference>
<dbReference type="SMART" id="SM00028">
    <property type="entry name" value="TPR"/>
    <property type="match status" value="2"/>
</dbReference>
<organism evidence="4 5">
    <name type="scientific">Pelomonas cellulosilytica</name>
    <dbReference type="NCBI Taxonomy" id="2906762"/>
    <lineage>
        <taxon>Bacteria</taxon>
        <taxon>Pseudomonadati</taxon>
        <taxon>Pseudomonadota</taxon>
        <taxon>Betaproteobacteria</taxon>
        <taxon>Burkholderiales</taxon>
        <taxon>Sphaerotilaceae</taxon>
        <taxon>Roseateles</taxon>
    </lineage>
</organism>
<evidence type="ECO:0000256" key="2">
    <source>
        <dbReference type="ARBA" id="ARBA00022803"/>
    </source>
</evidence>
<evidence type="ECO:0000256" key="3">
    <source>
        <dbReference type="PROSITE-ProRule" id="PRU00339"/>
    </source>
</evidence>
<sequence length="226" mass="23590">MGRPVCRPLLALVAALVLGGCASKPVSKGAAPAAAVMAAAPASATETARVPAAEPEVVVTPVAQRSFDDARGLMRAGRTAEAERALLALTKSDPGLAGPHANLGILYRDSGGRLEPAITELELAVKLSPRQPALHNELGLAYRQAGRFGHARQAYEQALALDPNHAAAVLNLGILLDLYLGDGPRALAQYERYLALTPQGDAAVTKWIAELKNRKSVATVASKEKP</sequence>
<evidence type="ECO:0000313" key="5">
    <source>
        <dbReference type="Proteomes" id="UP001200741"/>
    </source>
</evidence>
<keyword evidence="1" id="KW-0677">Repeat</keyword>
<dbReference type="Gene3D" id="1.25.40.10">
    <property type="entry name" value="Tetratricopeptide repeat domain"/>
    <property type="match status" value="2"/>
</dbReference>
<dbReference type="PROSITE" id="PS50293">
    <property type="entry name" value="TPR_REGION"/>
    <property type="match status" value="1"/>
</dbReference>
<gene>
    <name evidence="4" type="ORF">LXT13_00505</name>
</gene>
<comment type="caution">
    <text evidence="4">The sequence shown here is derived from an EMBL/GenBank/DDBJ whole genome shotgun (WGS) entry which is preliminary data.</text>
</comment>
<dbReference type="RefSeq" id="WP_233369643.1">
    <property type="nucleotide sequence ID" value="NZ_JAJTWU010000001.1"/>
</dbReference>
<dbReference type="InterPro" id="IPR019734">
    <property type="entry name" value="TPR_rpt"/>
</dbReference>
<dbReference type="PANTHER" id="PTHR44998:SF1">
    <property type="entry name" value="UDP-N-ACETYLGLUCOSAMINE--PEPTIDE N-ACETYLGLUCOSAMINYLTRANSFERASE 110 KDA SUBUNIT"/>
    <property type="match status" value="1"/>
</dbReference>
<protein>
    <submittedName>
        <fullName evidence="4">Tetratricopeptide repeat protein</fullName>
    </submittedName>
</protein>
<evidence type="ECO:0000313" key="4">
    <source>
        <dbReference type="EMBL" id="MCE4552928.1"/>
    </source>
</evidence>
<dbReference type="PANTHER" id="PTHR44998">
    <property type="match status" value="1"/>
</dbReference>